<dbReference type="GO" id="GO:0016747">
    <property type="term" value="F:acyltransferase activity, transferring groups other than amino-acyl groups"/>
    <property type="evidence" value="ECO:0007669"/>
    <property type="project" value="InterPro"/>
</dbReference>
<protein>
    <submittedName>
        <fullName evidence="4">GNAT family N-acetyltransferase</fullName>
    </submittedName>
</protein>
<evidence type="ECO:0000256" key="2">
    <source>
        <dbReference type="ARBA" id="ARBA00023315"/>
    </source>
</evidence>
<evidence type="ECO:0000313" key="5">
    <source>
        <dbReference type="Proteomes" id="UP000613266"/>
    </source>
</evidence>
<dbReference type="PANTHER" id="PTHR43877">
    <property type="entry name" value="AMINOALKYLPHOSPHONATE N-ACETYLTRANSFERASE-RELATED-RELATED"/>
    <property type="match status" value="1"/>
</dbReference>
<evidence type="ECO:0000259" key="3">
    <source>
        <dbReference type="PROSITE" id="PS51186"/>
    </source>
</evidence>
<dbReference type="SUPFAM" id="SSF55729">
    <property type="entry name" value="Acyl-CoA N-acyltransferases (Nat)"/>
    <property type="match status" value="1"/>
</dbReference>
<dbReference type="InterPro" id="IPR050832">
    <property type="entry name" value="Bact_Acetyltransf"/>
</dbReference>
<keyword evidence="2" id="KW-0012">Acyltransferase</keyword>
<comment type="caution">
    <text evidence="4">The sequence shown here is derived from an EMBL/GenBank/DDBJ whole genome shotgun (WGS) entry which is preliminary data.</text>
</comment>
<dbReference type="EMBL" id="JAEDAK010000005">
    <property type="protein sequence ID" value="MBH9577074.1"/>
    <property type="molecule type" value="Genomic_DNA"/>
</dbReference>
<evidence type="ECO:0000256" key="1">
    <source>
        <dbReference type="ARBA" id="ARBA00022679"/>
    </source>
</evidence>
<keyword evidence="1" id="KW-0808">Transferase</keyword>
<dbReference type="RefSeq" id="WP_198110849.1">
    <property type="nucleotide sequence ID" value="NZ_JAEDAK010000005.1"/>
</dbReference>
<name>A0A931J089_9BURK</name>
<reference evidence="4" key="1">
    <citation type="submission" date="2020-12" db="EMBL/GenBank/DDBJ databases">
        <title>The genome sequence of Inhella sp. 1Y17.</title>
        <authorList>
            <person name="Liu Y."/>
        </authorList>
    </citation>
    <scope>NUCLEOTIDE SEQUENCE</scope>
    <source>
        <strain evidence="4">1Y17</strain>
    </source>
</reference>
<gene>
    <name evidence="4" type="ORF">I7X39_09160</name>
</gene>
<dbReference type="InterPro" id="IPR016181">
    <property type="entry name" value="Acyl_CoA_acyltransferase"/>
</dbReference>
<dbReference type="AlphaFoldDB" id="A0A931J089"/>
<dbReference type="Pfam" id="PF00583">
    <property type="entry name" value="Acetyltransf_1"/>
    <property type="match status" value="1"/>
</dbReference>
<organism evidence="4 5">
    <name type="scientific">Inhella proteolytica</name>
    <dbReference type="NCBI Taxonomy" id="2795029"/>
    <lineage>
        <taxon>Bacteria</taxon>
        <taxon>Pseudomonadati</taxon>
        <taxon>Pseudomonadota</taxon>
        <taxon>Betaproteobacteria</taxon>
        <taxon>Burkholderiales</taxon>
        <taxon>Sphaerotilaceae</taxon>
        <taxon>Inhella</taxon>
    </lineage>
</organism>
<dbReference type="PROSITE" id="PS51186">
    <property type="entry name" value="GNAT"/>
    <property type="match status" value="1"/>
</dbReference>
<dbReference type="InterPro" id="IPR000182">
    <property type="entry name" value="GNAT_dom"/>
</dbReference>
<keyword evidence="5" id="KW-1185">Reference proteome</keyword>
<dbReference type="Gene3D" id="3.40.630.30">
    <property type="match status" value="1"/>
</dbReference>
<dbReference type="Proteomes" id="UP000613266">
    <property type="component" value="Unassembled WGS sequence"/>
</dbReference>
<evidence type="ECO:0000313" key="4">
    <source>
        <dbReference type="EMBL" id="MBH9577074.1"/>
    </source>
</evidence>
<feature type="domain" description="N-acetyltransferase" evidence="3">
    <location>
        <begin position="1"/>
        <end position="138"/>
    </location>
</feature>
<accession>A0A931J089</accession>
<sequence>MALTLFSDPPETLVAELLAGVRAHNAAHLGAETSRPLAVEVRDAQGRLLGGLSGRTIYRQFLIDLLWVAEDARGQGLGRQLMAAAEAEARQRGCVAAQLDTLDFQAPHFYAKLGFETVGRVSGIPANPERFFLLKRYA</sequence>
<dbReference type="CDD" id="cd04301">
    <property type="entry name" value="NAT_SF"/>
    <property type="match status" value="1"/>
</dbReference>
<proteinExistence type="predicted"/>
<dbReference type="PANTHER" id="PTHR43877:SF2">
    <property type="entry name" value="AMINOALKYLPHOSPHONATE N-ACETYLTRANSFERASE-RELATED"/>
    <property type="match status" value="1"/>
</dbReference>